<dbReference type="Gene3D" id="3.30.40.10">
    <property type="entry name" value="Zinc/RING finger domain, C3HC4 (zinc finger)"/>
    <property type="match status" value="1"/>
</dbReference>
<evidence type="ECO:0000256" key="3">
    <source>
        <dbReference type="ARBA" id="ARBA00022679"/>
    </source>
</evidence>
<dbReference type="PROSITE" id="PS50089">
    <property type="entry name" value="ZF_RING_2"/>
    <property type="match status" value="1"/>
</dbReference>
<evidence type="ECO:0000259" key="9">
    <source>
        <dbReference type="PROSITE" id="PS50089"/>
    </source>
</evidence>
<comment type="caution">
    <text evidence="10">The sequence shown here is derived from an EMBL/GenBank/DDBJ whole genome shotgun (WGS) entry which is preliminary data.</text>
</comment>
<protein>
    <recommendedName>
        <fullName evidence="2">RING-type E3 ubiquitin transferase</fullName>
        <ecNumber evidence="2">2.3.2.27</ecNumber>
    </recommendedName>
</protein>
<dbReference type="AlphaFoldDB" id="A0A8J5KTF3"/>
<organism evidence="10 11">
    <name type="scientific">Zingiber officinale</name>
    <name type="common">Ginger</name>
    <name type="synonym">Amomum zingiber</name>
    <dbReference type="NCBI Taxonomy" id="94328"/>
    <lineage>
        <taxon>Eukaryota</taxon>
        <taxon>Viridiplantae</taxon>
        <taxon>Streptophyta</taxon>
        <taxon>Embryophyta</taxon>
        <taxon>Tracheophyta</taxon>
        <taxon>Spermatophyta</taxon>
        <taxon>Magnoliopsida</taxon>
        <taxon>Liliopsida</taxon>
        <taxon>Zingiberales</taxon>
        <taxon>Zingiberaceae</taxon>
        <taxon>Zingiber</taxon>
    </lineage>
</organism>
<accession>A0A8J5KTF3</accession>
<evidence type="ECO:0000256" key="6">
    <source>
        <dbReference type="ARBA" id="ARBA00022786"/>
    </source>
</evidence>
<evidence type="ECO:0000256" key="1">
    <source>
        <dbReference type="ARBA" id="ARBA00000900"/>
    </source>
</evidence>
<feature type="domain" description="RING-type" evidence="9">
    <location>
        <begin position="423"/>
        <end position="464"/>
    </location>
</feature>
<proteinExistence type="predicted"/>
<sequence length="471" mass="52909">MEHKNLLGQPLIHTMNHEQIQNHPRHDPCLTLGSSSFMHPSENITVCGLNSEPYSNTSSPTTHPFLPTFNLEVPCYAAAHAGVSQHPFMHSWPSCSSSQFPPYYIHNEPCLTQFNIGDINVAAHPPTGFDTVTYKRKIPTIHYFSQNASTNSCLNAGSSNHAVSSELLDPTQPAGPHCLPWEPIGMISDHRRNNPFGYVEDQRNIICHNVNVRQPRNISLPIHTSNNFSEHLQSVAHTSGLNVLAQWNHAPFSLEPYTRLIPSEINQLHRHYVRNTTGEIDGYSNFCLVPNQPTRNMVVNSRIIYGQGVGYQDSVSYGGPEANLADMWLPSADGVVPPRYSRQLPTTAAIRNQSTFTDPRSLFDEHHDMRLDIDNMDYEELLALEEQIGNVSTGLSEDAISKCLLETLYYCDQRLAESEEGHCIICLEPYRNRDCLGRLKCGHDFHSCCIKQWLLIKNICPICKALALDDS</sequence>
<keyword evidence="11" id="KW-1185">Reference proteome</keyword>
<dbReference type="PANTHER" id="PTHR22937">
    <property type="entry name" value="E3 UBIQUITIN-PROTEIN LIGASE RNF165"/>
    <property type="match status" value="1"/>
</dbReference>
<evidence type="ECO:0000256" key="8">
    <source>
        <dbReference type="PROSITE-ProRule" id="PRU00175"/>
    </source>
</evidence>
<dbReference type="InterPro" id="IPR013083">
    <property type="entry name" value="Znf_RING/FYVE/PHD"/>
</dbReference>
<dbReference type="GO" id="GO:0008270">
    <property type="term" value="F:zinc ion binding"/>
    <property type="evidence" value="ECO:0007669"/>
    <property type="project" value="UniProtKB-KW"/>
</dbReference>
<evidence type="ECO:0000256" key="5">
    <source>
        <dbReference type="ARBA" id="ARBA00022771"/>
    </source>
</evidence>
<keyword evidence="6" id="KW-0833">Ubl conjugation pathway</keyword>
<keyword evidence="5 8" id="KW-0863">Zinc-finger</keyword>
<dbReference type="EMBL" id="JACMSC010000014">
    <property type="protein sequence ID" value="KAG6488868.1"/>
    <property type="molecule type" value="Genomic_DNA"/>
</dbReference>
<evidence type="ECO:0000313" key="10">
    <source>
        <dbReference type="EMBL" id="KAG6488868.1"/>
    </source>
</evidence>
<keyword evidence="3" id="KW-0808">Transferase</keyword>
<keyword evidence="7" id="KW-0862">Zinc</keyword>
<dbReference type="Pfam" id="PF13639">
    <property type="entry name" value="zf-RING_2"/>
    <property type="match status" value="1"/>
</dbReference>
<evidence type="ECO:0000256" key="2">
    <source>
        <dbReference type="ARBA" id="ARBA00012483"/>
    </source>
</evidence>
<reference evidence="10 11" key="1">
    <citation type="submission" date="2020-08" db="EMBL/GenBank/DDBJ databases">
        <title>Plant Genome Project.</title>
        <authorList>
            <person name="Zhang R.-G."/>
        </authorList>
    </citation>
    <scope>NUCLEOTIDE SEQUENCE [LARGE SCALE GENOMIC DNA]</scope>
    <source>
        <tissue evidence="10">Rhizome</tissue>
    </source>
</reference>
<gene>
    <name evidence="10" type="ORF">ZIOFF_050122</name>
</gene>
<comment type="catalytic activity">
    <reaction evidence="1">
        <text>S-ubiquitinyl-[E2 ubiquitin-conjugating enzyme]-L-cysteine + [acceptor protein]-L-lysine = [E2 ubiquitin-conjugating enzyme]-L-cysteine + N(6)-ubiquitinyl-[acceptor protein]-L-lysine.</text>
        <dbReference type="EC" id="2.3.2.27"/>
    </reaction>
</comment>
<name>A0A8J5KTF3_ZINOF</name>
<evidence type="ECO:0000256" key="4">
    <source>
        <dbReference type="ARBA" id="ARBA00022723"/>
    </source>
</evidence>
<dbReference type="SMART" id="SM00184">
    <property type="entry name" value="RING"/>
    <property type="match status" value="1"/>
</dbReference>
<dbReference type="SUPFAM" id="SSF57850">
    <property type="entry name" value="RING/U-box"/>
    <property type="match status" value="1"/>
</dbReference>
<evidence type="ECO:0000313" key="11">
    <source>
        <dbReference type="Proteomes" id="UP000734854"/>
    </source>
</evidence>
<dbReference type="InterPro" id="IPR045191">
    <property type="entry name" value="MBR1/2-like"/>
</dbReference>
<dbReference type="Proteomes" id="UP000734854">
    <property type="component" value="Unassembled WGS sequence"/>
</dbReference>
<dbReference type="PANTHER" id="PTHR22937:SF65">
    <property type="entry name" value="E3 UBIQUITIN-PROTEIN LIGASE ARK2C"/>
    <property type="match status" value="1"/>
</dbReference>
<dbReference type="GO" id="GO:0061630">
    <property type="term" value="F:ubiquitin protein ligase activity"/>
    <property type="evidence" value="ECO:0007669"/>
    <property type="project" value="UniProtKB-EC"/>
</dbReference>
<dbReference type="EC" id="2.3.2.27" evidence="2"/>
<keyword evidence="4" id="KW-0479">Metal-binding</keyword>
<dbReference type="InterPro" id="IPR001841">
    <property type="entry name" value="Znf_RING"/>
</dbReference>
<evidence type="ECO:0000256" key="7">
    <source>
        <dbReference type="ARBA" id="ARBA00022833"/>
    </source>
</evidence>